<evidence type="ECO:0000256" key="1">
    <source>
        <dbReference type="ARBA" id="ARBA00012528"/>
    </source>
</evidence>
<protein>
    <recommendedName>
        <fullName evidence="1">diguanylate cyclase</fullName>
        <ecNumber evidence="1">2.7.7.65</ecNumber>
    </recommendedName>
</protein>
<dbReference type="AlphaFoldDB" id="A0A4R5LJJ3"/>
<evidence type="ECO:0000313" key="5">
    <source>
        <dbReference type="Proteomes" id="UP000295606"/>
    </source>
</evidence>
<reference evidence="4 5" key="1">
    <citation type="submission" date="2019-03" db="EMBL/GenBank/DDBJ databases">
        <title>Paraburkholderia sp. isolated from native Mimosa gymnas in Guartela State Park, Brazil.</title>
        <authorList>
            <person name="Paulitsch F."/>
            <person name="Hungria M."/>
            <person name="Delamuta J.R.M."/>
            <person name="Ribeiro R.A."/>
            <person name="Dall'Agnol R."/>
            <person name="Silva J.S.B."/>
        </authorList>
    </citation>
    <scope>NUCLEOTIDE SEQUENCE [LARGE SCALE GENOMIC DNA]</scope>
    <source>
        <strain evidence="4 5">CNPSo 3008</strain>
    </source>
</reference>
<dbReference type="GO" id="GO:0005886">
    <property type="term" value="C:plasma membrane"/>
    <property type="evidence" value="ECO:0007669"/>
    <property type="project" value="TreeGrafter"/>
</dbReference>
<dbReference type="InterPro" id="IPR000160">
    <property type="entry name" value="GGDEF_dom"/>
</dbReference>
<dbReference type="PROSITE" id="PS50887">
    <property type="entry name" value="GGDEF"/>
    <property type="match status" value="1"/>
</dbReference>
<dbReference type="RefSeq" id="WP_133180592.1">
    <property type="nucleotide sequence ID" value="NZ_SMOD01000003.1"/>
</dbReference>
<dbReference type="InterPro" id="IPR029787">
    <property type="entry name" value="Nucleotide_cyclase"/>
</dbReference>
<dbReference type="NCBIfam" id="TIGR00254">
    <property type="entry name" value="GGDEF"/>
    <property type="match status" value="1"/>
</dbReference>
<dbReference type="GO" id="GO:0043709">
    <property type="term" value="P:cell adhesion involved in single-species biofilm formation"/>
    <property type="evidence" value="ECO:0007669"/>
    <property type="project" value="TreeGrafter"/>
</dbReference>
<comment type="catalytic activity">
    <reaction evidence="2">
        <text>2 GTP = 3',3'-c-di-GMP + 2 diphosphate</text>
        <dbReference type="Rhea" id="RHEA:24898"/>
        <dbReference type="ChEBI" id="CHEBI:33019"/>
        <dbReference type="ChEBI" id="CHEBI:37565"/>
        <dbReference type="ChEBI" id="CHEBI:58805"/>
        <dbReference type="EC" id="2.7.7.65"/>
    </reaction>
</comment>
<evidence type="ECO:0000313" key="4">
    <source>
        <dbReference type="EMBL" id="TDG09787.1"/>
    </source>
</evidence>
<comment type="caution">
    <text evidence="4">The sequence shown here is derived from an EMBL/GenBank/DDBJ whole genome shotgun (WGS) entry which is preliminary data.</text>
</comment>
<dbReference type="PANTHER" id="PTHR45138">
    <property type="entry name" value="REGULATORY COMPONENTS OF SENSORY TRANSDUCTION SYSTEM"/>
    <property type="match status" value="1"/>
</dbReference>
<evidence type="ECO:0000259" key="3">
    <source>
        <dbReference type="PROSITE" id="PS50887"/>
    </source>
</evidence>
<dbReference type="SUPFAM" id="SSF55073">
    <property type="entry name" value="Nucleotide cyclase"/>
    <property type="match status" value="1"/>
</dbReference>
<dbReference type="InterPro" id="IPR050469">
    <property type="entry name" value="Diguanylate_Cyclase"/>
</dbReference>
<dbReference type="EC" id="2.7.7.65" evidence="1"/>
<feature type="domain" description="GGDEF" evidence="3">
    <location>
        <begin position="28"/>
        <end position="73"/>
    </location>
</feature>
<dbReference type="PANTHER" id="PTHR45138:SF9">
    <property type="entry name" value="DIGUANYLATE CYCLASE DGCM-RELATED"/>
    <property type="match status" value="1"/>
</dbReference>
<dbReference type="InterPro" id="IPR043128">
    <property type="entry name" value="Rev_trsase/Diguanyl_cyclase"/>
</dbReference>
<dbReference type="GO" id="GO:1902201">
    <property type="term" value="P:negative regulation of bacterial-type flagellum-dependent cell motility"/>
    <property type="evidence" value="ECO:0007669"/>
    <property type="project" value="TreeGrafter"/>
</dbReference>
<organism evidence="4 5">
    <name type="scientific">Paraburkholderia guartelaensis</name>
    <dbReference type="NCBI Taxonomy" id="2546446"/>
    <lineage>
        <taxon>Bacteria</taxon>
        <taxon>Pseudomonadati</taxon>
        <taxon>Pseudomonadota</taxon>
        <taxon>Betaproteobacteria</taxon>
        <taxon>Burkholderiales</taxon>
        <taxon>Burkholderiaceae</taxon>
        <taxon>Paraburkholderia</taxon>
    </lineage>
</organism>
<evidence type="ECO:0000256" key="2">
    <source>
        <dbReference type="ARBA" id="ARBA00034247"/>
    </source>
</evidence>
<dbReference type="OrthoDB" id="5571399at2"/>
<gene>
    <name evidence="4" type="ORF">E1N52_04495</name>
</gene>
<dbReference type="GO" id="GO:0052621">
    <property type="term" value="F:diguanylate cyclase activity"/>
    <property type="evidence" value="ECO:0007669"/>
    <property type="project" value="UniProtKB-EC"/>
</dbReference>
<sequence>MDPLTRLANRRRLDEEFNVLVRGRHAERCISLLMIDIDHFKRVNDVWGHTVGRPGNLHVHALAATAAARGNGT</sequence>
<dbReference type="EMBL" id="SMOD01000003">
    <property type="protein sequence ID" value="TDG09787.1"/>
    <property type="molecule type" value="Genomic_DNA"/>
</dbReference>
<dbReference type="Proteomes" id="UP000295606">
    <property type="component" value="Unassembled WGS sequence"/>
</dbReference>
<proteinExistence type="predicted"/>
<dbReference type="Pfam" id="PF00990">
    <property type="entry name" value="GGDEF"/>
    <property type="match status" value="1"/>
</dbReference>
<dbReference type="Gene3D" id="3.30.70.270">
    <property type="match status" value="1"/>
</dbReference>
<accession>A0A4R5LJJ3</accession>
<name>A0A4R5LJJ3_9BURK</name>